<keyword evidence="2" id="KW-1185">Reference proteome</keyword>
<evidence type="ECO:0000313" key="2">
    <source>
        <dbReference type="Proteomes" id="UP001642484"/>
    </source>
</evidence>
<dbReference type="PANTHER" id="PTHR40861:SF1">
    <property type="entry name" value="PHOSPHATIDATE PHOSPHATASE APP1 CATALYTIC DOMAIN-CONTAINING PROTEIN"/>
    <property type="match status" value="1"/>
</dbReference>
<proteinExistence type="predicted"/>
<reference evidence="1 2" key="1">
    <citation type="submission" date="2024-02" db="EMBL/GenBank/DDBJ databases">
        <authorList>
            <person name="Chen Y."/>
            <person name="Shah S."/>
            <person name="Dougan E. K."/>
            <person name="Thang M."/>
            <person name="Chan C."/>
        </authorList>
    </citation>
    <scope>NUCLEOTIDE SEQUENCE [LARGE SCALE GENOMIC DNA]</scope>
</reference>
<dbReference type="Proteomes" id="UP001642484">
    <property type="component" value="Unassembled WGS sequence"/>
</dbReference>
<accession>A0ABP0J1X4</accession>
<sequence>MREVYLRANLASIFQATRYEVHELLVESALRKGLLDKWSKAMLLNGMQKYGINGRRNEYVADLILSCRDEELTDLKSILDSTGDYNCLFKLIYNDLRSSAVRQKVLYHIAKEAHAARMINSGAVGIKVLSDIDDTLLCSGGHFPAGCDDRIPKHMVYPGALQLFRELDRSWTPEDPCCNLALLSARPHVYKDISESKSFAKFNDLFFTGRLHCVPTLLPGSLSLGLWAVVKALFIAAHGWRDVGERKAKMFEQYKALYGEYDFIFFGDNGQGDLLAGQLLVNAEKENMQAQSEDEDSSDGEPAKSFGFCCCRRKKADRTWTWKRGQGPQLKAVMIHEVLPDEQSLSLEPLDQRTVTWRQQLEASGIFFFTSYPDAALKLHQRHPNLISIRQLRSVIEAAITDFDHDRKFLAEWEDWGHMEAILHKDIQRACEVVAAGGDPCQLVFKETEELFQQDATSLTRRRTFLRGIQKRVHPSATNYCIEEETVTEDSEATGSRSDVSVDSWFHTRGWVRAATSIGFDHLGPQPALMRRIGSAWKEIQAMNHNDAL</sequence>
<comment type="caution">
    <text evidence="1">The sequence shown here is derived from an EMBL/GenBank/DDBJ whole genome shotgun (WGS) entry which is preliminary data.</text>
</comment>
<gene>
    <name evidence="1" type="ORF">CCMP2556_LOCUS9204</name>
</gene>
<organism evidence="1 2">
    <name type="scientific">Durusdinium trenchii</name>
    <dbReference type="NCBI Taxonomy" id="1381693"/>
    <lineage>
        <taxon>Eukaryota</taxon>
        <taxon>Sar</taxon>
        <taxon>Alveolata</taxon>
        <taxon>Dinophyceae</taxon>
        <taxon>Suessiales</taxon>
        <taxon>Symbiodiniaceae</taxon>
        <taxon>Durusdinium</taxon>
    </lineage>
</organism>
<dbReference type="PANTHER" id="PTHR40861">
    <property type="entry name" value="DUF2183 DOMAIN-CONTAINING PROTEIN"/>
    <property type="match status" value="1"/>
</dbReference>
<evidence type="ECO:0000313" key="1">
    <source>
        <dbReference type="EMBL" id="CAK9008330.1"/>
    </source>
</evidence>
<dbReference type="EMBL" id="CAXAMN010004224">
    <property type="protein sequence ID" value="CAK9008330.1"/>
    <property type="molecule type" value="Genomic_DNA"/>
</dbReference>
<protein>
    <submittedName>
        <fullName evidence="1">Uncharacterized protein</fullName>
    </submittedName>
</protein>
<name>A0ABP0J1X4_9DINO</name>